<feature type="domain" description="Alcohol dehydrogenase-like N-terminal" evidence="7">
    <location>
        <begin position="31"/>
        <end position="145"/>
    </location>
</feature>
<organism evidence="8 9">
    <name type="scientific">Anaeramoeba flamelloides</name>
    <dbReference type="NCBI Taxonomy" id="1746091"/>
    <lineage>
        <taxon>Eukaryota</taxon>
        <taxon>Metamonada</taxon>
        <taxon>Anaeramoebidae</taxon>
        <taxon>Anaeramoeba</taxon>
    </lineage>
</organism>
<evidence type="ECO:0000256" key="2">
    <source>
        <dbReference type="ARBA" id="ARBA00008072"/>
    </source>
</evidence>
<dbReference type="InterPro" id="IPR036291">
    <property type="entry name" value="NAD(P)-bd_dom_sf"/>
</dbReference>
<gene>
    <name evidence="8" type="ORF">M0813_14749</name>
</gene>
<dbReference type="InterPro" id="IPR013149">
    <property type="entry name" value="ADH-like_C"/>
</dbReference>
<dbReference type="SUPFAM" id="SSF51735">
    <property type="entry name" value="NAD(P)-binding Rossmann-fold domains"/>
    <property type="match status" value="1"/>
</dbReference>
<name>A0ABQ8Z542_9EUKA</name>
<dbReference type="Proteomes" id="UP001150062">
    <property type="component" value="Unassembled WGS sequence"/>
</dbReference>
<evidence type="ECO:0000259" key="6">
    <source>
        <dbReference type="Pfam" id="PF00107"/>
    </source>
</evidence>
<dbReference type="Pfam" id="PF00107">
    <property type="entry name" value="ADH_zinc_N"/>
    <property type="match status" value="1"/>
</dbReference>
<evidence type="ECO:0000313" key="8">
    <source>
        <dbReference type="EMBL" id="KAJ6251893.1"/>
    </source>
</evidence>
<dbReference type="InterPro" id="IPR013154">
    <property type="entry name" value="ADH-like_N"/>
</dbReference>
<dbReference type="Gene3D" id="3.90.180.10">
    <property type="entry name" value="Medium-chain alcohol dehydrogenases, catalytic domain"/>
    <property type="match status" value="1"/>
</dbReference>
<comment type="similarity">
    <text evidence="2">Belongs to the zinc-containing alcohol dehydrogenase family.</text>
</comment>
<dbReference type="Pfam" id="PF08240">
    <property type="entry name" value="ADH_N"/>
    <property type="match status" value="1"/>
</dbReference>
<dbReference type="PANTHER" id="PTHR43350">
    <property type="entry name" value="NAD-DEPENDENT ALCOHOL DEHYDROGENASE"/>
    <property type="match status" value="1"/>
</dbReference>
<keyword evidence="3" id="KW-0479">Metal-binding</keyword>
<keyword evidence="4" id="KW-0862">Zinc</keyword>
<dbReference type="InterPro" id="IPR011032">
    <property type="entry name" value="GroES-like_sf"/>
</dbReference>
<proteinExistence type="inferred from homology"/>
<dbReference type="SUPFAM" id="SSF50129">
    <property type="entry name" value="GroES-like"/>
    <property type="match status" value="1"/>
</dbReference>
<sequence>MSNYPEEMKALILKNGKLVLESNVKVPKLKKGEALIEVLYTGICSTDLSLQKGYLTFEGIPGHEFVGIVRDLLTTDKIMVSKFHNQKVVCHINWSNCVNKIGHLCKMCKLNLSNHCLCRNTIGLHNVQGAFAEYIVVPITNLILVSAKVSDLNAVFTEPLAAALEFYLPINRAKLQNSENILLIGTGKLGSLIYKAITNTLDFNFDLYVLVRSLKSKKRILQLGCPEHKIKCLEEEGKNKNWESNWKPEAGFDNVIEATGNESGFNLALNLVRPRGKIILKSTFEKQITINMTNIVVKEIQIIGSRCGDMEYAMDFLSNNQLQLDELIEKIFPFDKAIEAWQFAKQPGKLKVILKIKQN</sequence>
<evidence type="ECO:0000256" key="5">
    <source>
        <dbReference type="ARBA" id="ARBA00023002"/>
    </source>
</evidence>
<dbReference type="Gene3D" id="3.40.50.720">
    <property type="entry name" value="NAD(P)-binding Rossmann-like Domain"/>
    <property type="match status" value="1"/>
</dbReference>
<evidence type="ECO:0000313" key="9">
    <source>
        <dbReference type="Proteomes" id="UP001150062"/>
    </source>
</evidence>
<accession>A0ABQ8Z542</accession>
<evidence type="ECO:0000256" key="1">
    <source>
        <dbReference type="ARBA" id="ARBA00001947"/>
    </source>
</evidence>
<protein>
    <submittedName>
        <fullName evidence="8">Nad-dependent alcohol dehydrogenase</fullName>
    </submittedName>
</protein>
<evidence type="ECO:0000256" key="4">
    <source>
        <dbReference type="ARBA" id="ARBA00022833"/>
    </source>
</evidence>
<comment type="cofactor">
    <cofactor evidence="1">
        <name>Zn(2+)</name>
        <dbReference type="ChEBI" id="CHEBI:29105"/>
    </cofactor>
</comment>
<dbReference type="PANTHER" id="PTHR43350:SF2">
    <property type="entry name" value="GROES-LIKE ZINC-BINDING ALCOHOL DEHYDROGENASE FAMILY PROTEIN"/>
    <property type="match status" value="1"/>
</dbReference>
<dbReference type="EMBL" id="JAOAOG010000053">
    <property type="protein sequence ID" value="KAJ6251893.1"/>
    <property type="molecule type" value="Genomic_DNA"/>
</dbReference>
<reference evidence="8" key="1">
    <citation type="submission" date="2022-08" db="EMBL/GenBank/DDBJ databases">
        <title>Novel sulfate-reducing endosymbionts in the free-living metamonad Anaeramoeba.</title>
        <authorList>
            <person name="Jerlstrom-Hultqvist J."/>
            <person name="Cepicka I."/>
            <person name="Gallot-Lavallee L."/>
            <person name="Salas-Leiva D."/>
            <person name="Curtis B.A."/>
            <person name="Zahonova K."/>
            <person name="Pipaliya S."/>
            <person name="Dacks J."/>
            <person name="Roger A.J."/>
        </authorList>
    </citation>
    <scope>NUCLEOTIDE SEQUENCE</scope>
    <source>
        <strain evidence="8">Schooner1</strain>
    </source>
</reference>
<comment type="caution">
    <text evidence="8">The sequence shown here is derived from an EMBL/GenBank/DDBJ whole genome shotgun (WGS) entry which is preliminary data.</text>
</comment>
<evidence type="ECO:0000259" key="7">
    <source>
        <dbReference type="Pfam" id="PF08240"/>
    </source>
</evidence>
<keyword evidence="5" id="KW-0560">Oxidoreductase</keyword>
<feature type="domain" description="Alcohol dehydrogenase-like C-terminal" evidence="6">
    <location>
        <begin position="241"/>
        <end position="315"/>
    </location>
</feature>
<keyword evidence="9" id="KW-1185">Reference proteome</keyword>
<evidence type="ECO:0000256" key="3">
    <source>
        <dbReference type="ARBA" id="ARBA00022723"/>
    </source>
</evidence>